<dbReference type="EMBL" id="LHPH01000003">
    <property type="protein sequence ID" value="KPH65025.1"/>
    <property type="molecule type" value="Genomic_DNA"/>
</dbReference>
<dbReference type="Gene3D" id="2.170.130.10">
    <property type="entry name" value="TonB-dependent receptor, plug domain"/>
    <property type="match status" value="1"/>
</dbReference>
<feature type="chain" id="PRO_5005870506" evidence="16">
    <location>
        <begin position="25"/>
        <end position="789"/>
    </location>
</feature>
<dbReference type="Gene3D" id="2.40.170.20">
    <property type="entry name" value="TonB-dependent receptor, beta-barrel domain"/>
    <property type="match status" value="1"/>
</dbReference>
<evidence type="ECO:0000259" key="17">
    <source>
        <dbReference type="Pfam" id="PF00593"/>
    </source>
</evidence>
<evidence type="ECO:0000256" key="1">
    <source>
        <dbReference type="ARBA" id="ARBA00004571"/>
    </source>
</evidence>
<dbReference type="RefSeq" id="WP_054453105.1">
    <property type="nucleotide sequence ID" value="NZ_LHPH01000003.1"/>
</dbReference>
<comment type="subcellular location">
    <subcellularLocation>
        <location evidence="1 12">Cell outer membrane</location>
        <topology evidence="1 12">Multi-pass membrane protein</topology>
    </subcellularLocation>
</comment>
<keyword evidence="4" id="KW-0410">Iron transport</keyword>
<evidence type="ECO:0000256" key="12">
    <source>
        <dbReference type="PROSITE-ProRule" id="PRU01360"/>
    </source>
</evidence>
<comment type="similarity">
    <text evidence="12 14">Belongs to the TonB-dependent receptor family.</text>
</comment>
<organism evidence="19 20">
    <name type="scientific">Pseudoalteromonas porphyrae</name>
    <dbReference type="NCBI Taxonomy" id="187330"/>
    <lineage>
        <taxon>Bacteria</taxon>
        <taxon>Pseudomonadati</taxon>
        <taxon>Pseudomonadota</taxon>
        <taxon>Gammaproteobacteria</taxon>
        <taxon>Alteromonadales</taxon>
        <taxon>Pseudoalteromonadaceae</taxon>
        <taxon>Pseudoalteromonas</taxon>
    </lineage>
</organism>
<keyword evidence="19" id="KW-0675">Receptor</keyword>
<dbReference type="PROSITE" id="PS52016">
    <property type="entry name" value="TONB_DEPENDENT_REC_3"/>
    <property type="match status" value="1"/>
</dbReference>
<accession>A0A0N1EMY8</accession>
<evidence type="ECO:0000256" key="6">
    <source>
        <dbReference type="ARBA" id="ARBA00022729"/>
    </source>
</evidence>
<keyword evidence="6 16" id="KW-0732">Signal</keyword>
<feature type="region of interest" description="Disordered" evidence="15">
    <location>
        <begin position="331"/>
        <end position="357"/>
    </location>
</feature>
<evidence type="ECO:0000256" key="14">
    <source>
        <dbReference type="RuleBase" id="RU003357"/>
    </source>
</evidence>
<feature type="domain" description="TonB-dependent receptor-like beta-barrel" evidence="17">
    <location>
        <begin position="326"/>
        <end position="757"/>
    </location>
</feature>
<dbReference type="PATRIC" id="fig|187330.3.peg.1896"/>
<keyword evidence="10 12" id="KW-0472">Membrane</keyword>
<sequence length="789" mass="86440">MRTLTKKTSLSLALALAFSSMGYANEAEIEEITVVAKPTSYANNVIEPAMLEQQSSVSSVLSVIDNLPGISINEGDAFGGDDWSTTITMRGFSIDGNQQQLGMTIDGIPNGGSNYGGGAKANRYLDSENLATVEVGQGTSDIASASLEALGGTFNFVSKDPTLERNTTFAYTQGDHNATRFYIKHDTGTLFDNTQAYASYSQTNTSRWIGDGSNGGKDNQHGEIKFVSNFSALTVTGRLSYDDVSETNYNSVSLKQFAQTPDWDQLTWNWTGVPHFDQMFAEGWGTLRENTLGYVKFEYAISPSSLLTVSPYYHKNSGRGDWIPPYLTSPVDTDGKPTTQGGKNAGSYGFADSQGNPLTPDANCKETLSWPWDSGTGLNPACYPDTATPVMSYRHTHYNKDRLGLTADYKLTLGMHDIEAGIWLEQTDRDESRDWHKVIDARIYHHFDSTPYWTQYKNTFETDTFKWYIQDAMTVGDFTFNIGAKQYLVELQKYDHFEAVRSDKINSDSDVLFSAGALYQLNNSTELFASFSENFSAIKDGVLERDGSTLNEIKPETAENIDFGVRYNADRLSLTATAYSIAFDNRITFIAPGSGSDGIDYTVGTNGSYINVGGIDSQGVELSASYMLTNEWNIYTSYTSNSSEYASHDPSAYDANGVILKDEDGNDVSPSFKKGDDVIDSPSDMFVISTDYYSGDFRFGISAKYTGERLGAFLNEQTRARNNVDGYTVLDINAGYAADVNAGPFKSIDIAFAVTNVTDKQYLSGGTGNGSTYFIGAPRTAALTFTATF</sequence>
<dbReference type="GO" id="GO:0015344">
    <property type="term" value="F:siderophore uptake transmembrane transporter activity"/>
    <property type="evidence" value="ECO:0007669"/>
    <property type="project" value="TreeGrafter"/>
</dbReference>
<evidence type="ECO:0000256" key="7">
    <source>
        <dbReference type="ARBA" id="ARBA00023004"/>
    </source>
</evidence>
<dbReference type="InterPro" id="IPR039426">
    <property type="entry name" value="TonB-dep_rcpt-like"/>
</dbReference>
<dbReference type="PROSITE" id="PS01156">
    <property type="entry name" value="TONB_DEPENDENT_REC_2"/>
    <property type="match status" value="1"/>
</dbReference>
<evidence type="ECO:0000256" key="11">
    <source>
        <dbReference type="ARBA" id="ARBA00023237"/>
    </source>
</evidence>
<dbReference type="GO" id="GO:0009279">
    <property type="term" value="C:cell outer membrane"/>
    <property type="evidence" value="ECO:0007669"/>
    <property type="project" value="UniProtKB-SubCell"/>
</dbReference>
<keyword evidence="7" id="KW-0408">Iron</keyword>
<evidence type="ECO:0000256" key="10">
    <source>
        <dbReference type="ARBA" id="ARBA00023136"/>
    </source>
</evidence>
<dbReference type="InterPro" id="IPR037066">
    <property type="entry name" value="Plug_dom_sf"/>
</dbReference>
<feature type="short sequence motif" description="TonB C-terminal box" evidence="13">
    <location>
        <begin position="772"/>
        <end position="789"/>
    </location>
</feature>
<name>A0A0N1EMY8_9GAMM</name>
<protein>
    <submittedName>
        <fullName evidence="19">TonB-dependent receptor</fullName>
    </submittedName>
</protein>
<keyword evidence="11 12" id="KW-0998">Cell outer membrane</keyword>
<evidence type="ECO:0000256" key="8">
    <source>
        <dbReference type="ARBA" id="ARBA00023065"/>
    </source>
</evidence>
<dbReference type="AlphaFoldDB" id="A0A0N1EMY8"/>
<dbReference type="PANTHER" id="PTHR32552">
    <property type="entry name" value="FERRICHROME IRON RECEPTOR-RELATED"/>
    <property type="match status" value="1"/>
</dbReference>
<dbReference type="Pfam" id="PF00593">
    <property type="entry name" value="TonB_dep_Rec_b-barrel"/>
    <property type="match status" value="1"/>
</dbReference>
<evidence type="ECO:0000256" key="16">
    <source>
        <dbReference type="SAM" id="SignalP"/>
    </source>
</evidence>
<keyword evidence="3 12" id="KW-1134">Transmembrane beta strand</keyword>
<gene>
    <name evidence="19" type="ORF">ADS77_04255</name>
</gene>
<evidence type="ECO:0000256" key="3">
    <source>
        <dbReference type="ARBA" id="ARBA00022452"/>
    </source>
</evidence>
<proteinExistence type="inferred from homology"/>
<evidence type="ECO:0000256" key="2">
    <source>
        <dbReference type="ARBA" id="ARBA00022448"/>
    </source>
</evidence>
<dbReference type="PANTHER" id="PTHR32552:SF89">
    <property type="entry name" value="CATECHOLATE SIDEROPHORE RECEPTOR FIU"/>
    <property type="match status" value="1"/>
</dbReference>
<evidence type="ECO:0000256" key="13">
    <source>
        <dbReference type="PROSITE-ProRule" id="PRU10144"/>
    </source>
</evidence>
<keyword evidence="5 12" id="KW-0812">Transmembrane</keyword>
<dbReference type="OrthoDB" id="15609at2"/>
<keyword evidence="8" id="KW-0406">Ion transport</keyword>
<dbReference type="STRING" id="187330.AMS58_09380"/>
<evidence type="ECO:0000256" key="9">
    <source>
        <dbReference type="ARBA" id="ARBA00023077"/>
    </source>
</evidence>
<dbReference type="SUPFAM" id="SSF56935">
    <property type="entry name" value="Porins"/>
    <property type="match status" value="1"/>
</dbReference>
<feature type="signal peptide" evidence="16">
    <location>
        <begin position="1"/>
        <end position="24"/>
    </location>
</feature>
<dbReference type="InterPro" id="IPR000531">
    <property type="entry name" value="Beta-barrel_TonB"/>
</dbReference>
<evidence type="ECO:0000259" key="18">
    <source>
        <dbReference type="Pfam" id="PF07715"/>
    </source>
</evidence>
<evidence type="ECO:0000256" key="4">
    <source>
        <dbReference type="ARBA" id="ARBA00022496"/>
    </source>
</evidence>
<keyword evidence="9 14" id="KW-0798">TonB box</keyword>
<dbReference type="InterPro" id="IPR010917">
    <property type="entry name" value="TonB_rcpt_CS"/>
</dbReference>
<reference evidence="19 20" key="1">
    <citation type="submission" date="2015-08" db="EMBL/GenBank/DDBJ databases">
        <title>Draft Genome Sequence of Pseudoalteromonas porphyrae UCD-SED14.</title>
        <authorList>
            <person name="Coil D.A."/>
            <person name="Jospin G."/>
            <person name="Lee R.D."/>
            <person name="Eisen J.A."/>
        </authorList>
    </citation>
    <scope>NUCLEOTIDE SEQUENCE [LARGE SCALE GENOMIC DNA]</scope>
    <source>
        <strain evidence="19 20">UCD-SED14</strain>
    </source>
</reference>
<dbReference type="InterPro" id="IPR012910">
    <property type="entry name" value="Plug_dom"/>
</dbReference>
<evidence type="ECO:0000256" key="5">
    <source>
        <dbReference type="ARBA" id="ARBA00022692"/>
    </source>
</evidence>
<evidence type="ECO:0000256" key="15">
    <source>
        <dbReference type="SAM" id="MobiDB-lite"/>
    </source>
</evidence>
<keyword evidence="20" id="KW-1185">Reference proteome</keyword>
<dbReference type="Pfam" id="PF07715">
    <property type="entry name" value="Plug"/>
    <property type="match status" value="1"/>
</dbReference>
<feature type="domain" description="TonB-dependent receptor plug" evidence="18">
    <location>
        <begin position="39"/>
        <end position="143"/>
    </location>
</feature>
<evidence type="ECO:0000313" key="20">
    <source>
        <dbReference type="Proteomes" id="UP000037848"/>
    </source>
</evidence>
<evidence type="ECO:0000313" key="19">
    <source>
        <dbReference type="EMBL" id="KPH65025.1"/>
    </source>
</evidence>
<keyword evidence="2 12" id="KW-0813">Transport</keyword>
<dbReference type="InterPro" id="IPR036942">
    <property type="entry name" value="Beta-barrel_TonB_sf"/>
</dbReference>
<comment type="caution">
    <text evidence="19">The sequence shown here is derived from an EMBL/GenBank/DDBJ whole genome shotgun (WGS) entry which is preliminary data.</text>
</comment>
<dbReference type="Proteomes" id="UP000037848">
    <property type="component" value="Unassembled WGS sequence"/>
</dbReference>